<gene>
    <name evidence="2" type="ordered locus">Lcho_0273</name>
</gene>
<reference evidence="2 3" key="1">
    <citation type="submission" date="2008-03" db="EMBL/GenBank/DDBJ databases">
        <title>Complete sequence of Leptothrix cholodnii SP-6.</title>
        <authorList>
            <consortium name="US DOE Joint Genome Institute"/>
            <person name="Copeland A."/>
            <person name="Lucas S."/>
            <person name="Lapidus A."/>
            <person name="Glavina del Rio T."/>
            <person name="Dalin E."/>
            <person name="Tice H."/>
            <person name="Bruce D."/>
            <person name="Goodwin L."/>
            <person name="Pitluck S."/>
            <person name="Chertkov O."/>
            <person name="Brettin T."/>
            <person name="Detter J.C."/>
            <person name="Han C."/>
            <person name="Kuske C.R."/>
            <person name="Schmutz J."/>
            <person name="Larimer F."/>
            <person name="Land M."/>
            <person name="Hauser L."/>
            <person name="Kyrpides N."/>
            <person name="Lykidis A."/>
            <person name="Emerson D."/>
            <person name="Richardson P."/>
        </authorList>
    </citation>
    <scope>NUCLEOTIDE SEQUENCE [LARGE SCALE GENOMIC DNA]</scope>
    <source>
        <strain evidence="3">ATCC 51168 / LMG 8142 / SP-6</strain>
    </source>
</reference>
<evidence type="ECO:0000259" key="1">
    <source>
        <dbReference type="SMART" id="SM00460"/>
    </source>
</evidence>
<dbReference type="Gene3D" id="3.10.620.30">
    <property type="match status" value="1"/>
</dbReference>
<evidence type="ECO:0000313" key="3">
    <source>
        <dbReference type="Proteomes" id="UP000001693"/>
    </source>
</evidence>
<dbReference type="PANTHER" id="PTHR33490">
    <property type="entry name" value="BLR5614 PROTEIN-RELATED"/>
    <property type="match status" value="1"/>
</dbReference>
<protein>
    <submittedName>
        <fullName evidence="2">Transglutaminase domain protein</fullName>
    </submittedName>
</protein>
<dbReference type="SUPFAM" id="SSF54001">
    <property type="entry name" value="Cysteine proteinases"/>
    <property type="match status" value="1"/>
</dbReference>
<dbReference type="InterPro" id="IPR002931">
    <property type="entry name" value="Transglutaminase-like"/>
</dbReference>
<dbReference type="SMART" id="SM00460">
    <property type="entry name" value="TGc"/>
    <property type="match status" value="1"/>
</dbReference>
<dbReference type="InterPro" id="IPR013589">
    <property type="entry name" value="Bac_transglu_N"/>
</dbReference>
<dbReference type="STRING" id="395495.Lcho_0273"/>
<dbReference type="InterPro" id="IPR038765">
    <property type="entry name" value="Papain-like_cys_pep_sf"/>
</dbReference>
<dbReference type="AlphaFoldDB" id="B1Y7V0"/>
<proteinExistence type="predicted"/>
<feature type="domain" description="Transglutaminase-like" evidence="1">
    <location>
        <begin position="174"/>
        <end position="245"/>
    </location>
</feature>
<dbReference type="Pfam" id="PF01841">
    <property type="entry name" value="Transglut_core"/>
    <property type="match status" value="1"/>
</dbReference>
<name>B1Y7V0_LEPCP</name>
<dbReference type="Pfam" id="PF08379">
    <property type="entry name" value="Bact_transglu_N"/>
    <property type="match status" value="1"/>
</dbReference>
<keyword evidence="3" id="KW-1185">Reference proteome</keyword>
<dbReference type="EMBL" id="CP001013">
    <property type="protein sequence ID" value="ACB32548.1"/>
    <property type="molecule type" value="Genomic_DNA"/>
</dbReference>
<accession>B1Y7V0</accession>
<dbReference type="KEGG" id="lch:Lcho_0273"/>
<sequence>MARLKISHKTVYRYREPVQFSEHRFMCRPRDSHDLRLLHTGIRIVPQPTVRWAHDVNANSILVATFAEPADELSFESTFVAEHFPVEPDVDMIEDYAERLPFSYEAREIPDLARSIERHHADPGHRVDAWVRAVCAEAGTDKTLDVLIAITRAIKAQFSYESRDEEGTRTPTETLALGSGSCRDFALFMMEAVRSLGLAARFVSGYLYDDTLTDAAGGVVGGGATHAWVHVYLPGAGWLPFDPTNAIIGGRNLIRVAVARDPSLAVPLTGSYVGPKEAYLGMTVEVTVTVEPEADAAAADGDEPAAAQAGPASVAAPAAAAVTAPDAA</sequence>
<dbReference type="RefSeq" id="WP_012345310.1">
    <property type="nucleotide sequence ID" value="NC_010524.1"/>
</dbReference>
<dbReference type="Proteomes" id="UP000001693">
    <property type="component" value="Chromosome"/>
</dbReference>
<evidence type="ECO:0000313" key="2">
    <source>
        <dbReference type="EMBL" id="ACB32548.1"/>
    </source>
</evidence>
<dbReference type="HOGENOM" id="CLU_008973_2_0_4"/>
<organism evidence="2 3">
    <name type="scientific">Leptothrix cholodnii (strain ATCC 51168 / LMG 8142 / SP-6)</name>
    <name type="common">Leptothrix discophora (strain SP-6)</name>
    <dbReference type="NCBI Taxonomy" id="395495"/>
    <lineage>
        <taxon>Bacteria</taxon>
        <taxon>Pseudomonadati</taxon>
        <taxon>Pseudomonadota</taxon>
        <taxon>Betaproteobacteria</taxon>
        <taxon>Burkholderiales</taxon>
        <taxon>Sphaerotilaceae</taxon>
        <taxon>Leptothrix</taxon>
    </lineage>
</organism>
<dbReference type="eggNOG" id="COG1305">
    <property type="taxonomic scope" value="Bacteria"/>
</dbReference>
<dbReference type="OrthoDB" id="5438043at2"/>
<dbReference type="PANTHER" id="PTHR33490:SF1">
    <property type="entry name" value="SLL1233 PROTEIN"/>
    <property type="match status" value="1"/>
</dbReference>